<comment type="similarity">
    <text evidence="1">Belongs to the UPF0339 family. Duplicated subfamily.</text>
</comment>
<dbReference type="Proteomes" id="UP000075609">
    <property type="component" value="Unassembled WGS sequence"/>
</dbReference>
<gene>
    <name evidence="3" type="ORF">ATY35_19270</name>
</gene>
<dbReference type="PANTHER" id="PTHR40606">
    <property type="match status" value="1"/>
</dbReference>
<dbReference type="InterPro" id="IPR010879">
    <property type="entry name" value="DUF1508"/>
</dbReference>
<accession>A0ABR5VXV3</accession>
<protein>
    <recommendedName>
        <fullName evidence="2">DUF1508 domain-containing protein</fullName>
    </recommendedName>
</protein>
<dbReference type="SUPFAM" id="SSF160113">
    <property type="entry name" value="YegP-like"/>
    <property type="match status" value="1"/>
</dbReference>
<dbReference type="PANTHER" id="PTHR40606:SF1">
    <property type="entry name" value="UPF0339 PROTEIN YEGP"/>
    <property type="match status" value="1"/>
</dbReference>
<organism evidence="3 4">
    <name type="scientific">Vibrio cidicii</name>
    <dbReference type="NCBI Taxonomy" id="1763883"/>
    <lineage>
        <taxon>Bacteria</taxon>
        <taxon>Pseudomonadati</taxon>
        <taxon>Pseudomonadota</taxon>
        <taxon>Gammaproteobacteria</taxon>
        <taxon>Vibrionales</taxon>
        <taxon>Vibrionaceae</taxon>
        <taxon>Vibrio</taxon>
    </lineage>
</organism>
<dbReference type="InterPro" id="IPR036913">
    <property type="entry name" value="YegP-like_sf"/>
</dbReference>
<comment type="caution">
    <text evidence="3">The sequence shown here is derived from an EMBL/GenBank/DDBJ whole genome shotgun (WGS) entry which is preliminary data.</text>
</comment>
<feature type="domain" description="DUF1508" evidence="2">
    <location>
        <begin position="15"/>
        <end position="58"/>
    </location>
</feature>
<evidence type="ECO:0000313" key="4">
    <source>
        <dbReference type="Proteomes" id="UP000075609"/>
    </source>
</evidence>
<evidence type="ECO:0000259" key="2">
    <source>
        <dbReference type="Pfam" id="PF07411"/>
    </source>
</evidence>
<dbReference type="InterPro" id="IPR051141">
    <property type="entry name" value="UPF0339_domain"/>
</dbReference>
<proteinExistence type="inferred from homology"/>
<evidence type="ECO:0000313" key="3">
    <source>
        <dbReference type="EMBL" id="KYN82624.1"/>
    </source>
</evidence>
<sequence length="78" mass="8960">MSKFEIRLSESNSQPYYFVLIAENGKVIATSETYTSKENALKGIESVKRNASTAVIYEAYKKRPETVEKYLAEILYKK</sequence>
<dbReference type="EMBL" id="LOBP01000174">
    <property type="protein sequence ID" value="KYN82624.1"/>
    <property type="molecule type" value="Genomic_DNA"/>
</dbReference>
<name>A0ABR5VXV3_9VIBR</name>
<dbReference type="RefSeq" id="WP_061900674.1">
    <property type="nucleotide sequence ID" value="NZ_CAXYEW010000004.1"/>
</dbReference>
<reference evidence="3 4" key="1">
    <citation type="submission" date="2015-12" db="EMBL/GenBank/DDBJ databases">
        <authorList>
            <person name="Tarr C.L."/>
            <person name="Gladney L.M."/>
        </authorList>
    </citation>
    <scope>NUCLEOTIDE SEQUENCE [LARGE SCALE GENOMIC DNA]</scope>
    <source>
        <strain evidence="3 4">1048-83</strain>
    </source>
</reference>
<keyword evidence="4" id="KW-1185">Reference proteome</keyword>
<dbReference type="Gene3D" id="3.30.160.160">
    <property type="entry name" value="YegP-like"/>
    <property type="match status" value="1"/>
</dbReference>
<evidence type="ECO:0000256" key="1">
    <source>
        <dbReference type="ARBA" id="ARBA00007576"/>
    </source>
</evidence>
<dbReference type="Pfam" id="PF07411">
    <property type="entry name" value="DUF1508"/>
    <property type="match status" value="1"/>
</dbReference>